<dbReference type="STRING" id="1160497.A0A1L9V475"/>
<evidence type="ECO:0000313" key="2">
    <source>
        <dbReference type="EMBL" id="OJJ78649.1"/>
    </source>
</evidence>
<dbReference type="EMBL" id="KV878930">
    <property type="protein sequence ID" value="OJJ78649.1"/>
    <property type="molecule type" value="Genomic_DNA"/>
</dbReference>
<dbReference type="GeneID" id="34459280"/>
<proteinExistence type="predicted"/>
<dbReference type="RefSeq" id="XP_022395347.1">
    <property type="nucleotide sequence ID" value="XM_022543019.1"/>
</dbReference>
<dbReference type="VEuPathDB" id="FungiDB:ASPGLDRAFT_182230"/>
<keyword evidence="3" id="KW-1185">Reference proteome</keyword>
<feature type="region of interest" description="Disordered" evidence="1">
    <location>
        <begin position="660"/>
        <end position="687"/>
    </location>
</feature>
<dbReference type="AlphaFoldDB" id="A0A1L9V475"/>
<dbReference type="PANTHER" id="PTHR34365">
    <property type="entry name" value="ENOLASE (DUF1399)"/>
    <property type="match status" value="1"/>
</dbReference>
<reference evidence="3" key="1">
    <citation type="journal article" date="2017" name="Genome Biol.">
        <title>Comparative genomics reveals high biological diversity and specific adaptations in the industrially and medically important fungal genus Aspergillus.</title>
        <authorList>
            <person name="de Vries R.P."/>
            <person name="Riley R."/>
            <person name="Wiebenga A."/>
            <person name="Aguilar-Osorio G."/>
            <person name="Amillis S."/>
            <person name="Uchima C.A."/>
            <person name="Anderluh G."/>
            <person name="Asadollahi M."/>
            <person name="Askin M."/>
            <person name="Barry K."/>
            <person name="Battaglia E."/>
            <person name="Bayram O."/>
            <person name="Benocci T."/>
            <person name="Braus-Stromeyer S.A."/>
            <person name="Caldana C."/>
            <person name="Canovas D."/>
            <person name="Cerqueira G.C."/>
            <person name="Chen F."/>
            <person name="Chen W."/>
            <person name="Choi C."/>
            <person name="Clum A."/>
            <person name="Dos Santos R.A."/>
            <person name="Damasio A.R."/>
            <person name="Diallinas G."/>
            <person name="Emri T."/>
            <person name="Fekete E."/>
            <person name="Flipphi M."/>
            <person name="Freyberg S."/>
            <person name="Gallo A."/>
            <person name="Gournas C."/>
            <person name="Habgood R."/>
            <person name="Hainaut M."/>
            <person name="Harispe M.L."/>
            <person name="Henrissat B."/>
            <person name="Hilden K.S."/>
            <person name="Hope R."/>
            <person name="Hossain A."/>
            <person name="Karabika E."/>
            <person name="Karaffa L."/>
            <person name="Karanyi Z."/>
            <person name="Krasevec N."/>
            <person name="Kuo A."/>
            <person name="Kusch H."/>
            <person name="LaButti K."/>
            <person name="Lagendijk E.L."/>
            <person name="Lapidus A."/>
            <person name="Levasseur A."/>
            <person name="Lindquist E."/>
            <person name="Lipzen A."/>
            <person name="Logrieco A.F."/>
            <person name="MacCabe A."/>
            <person name="Maekelae M.R."/>
            <person name="Malavazi I."/>
            <person name="Melin P."/>
            <person name="Meyer V."/>
            <person name="Mielnichuk N."/>
            <person name="Miskei M."/>
            <person name="Molnar A.P."/>
            <person name="Mule G."/>
            <person name="Ngan C.Y."/>
            <person name="Orejas M."/>
            <person name="Orosz E."/>
            <person name="Ouedraogo J.P."/>
            <person name="Overkamp K.M."/>
            <person name="Park H.-S."/>
            <person name="Perrone G."/>
            <person name="Piumi F."/>
            <person name="Punt P.J."/>
            <person name="Ram A.F."/>
            <person name="Ramon A."/>
            <person name="Rauscher S."/>
            <person name="Record E."/>
            <person name="Riano-Pachon D.M."/>
            <person name="Robert V."/>
            <person name="Roehrig J."/>
            <person name="Ruller R."/>
            <person name="Salamov A."/>
            <person name="Salih N.S."/>
            <person name="Samson R.A."/>
            <person name="Sandor E."/>
            <person name="Sanguinetti M."/>
            <person name="Schuetze T."/>
            <person name="Sepcic K."/>
            <person name="Shelest E."/>
            <person name="Sherlock G."/>
            <person name="Sophianopoulou V."/>
            <person name="Squina F.M."/>
            <person name="Sun H."/>
            <person name="Susca A."/>
            <person name="Todd R.B."/>
            <person name="Tsang A."/>
            <person name="Unkles S.E."/>
            <person name="van de Wiele N."/>
            <person name="van Rossen-Uffink D."/>
            <person name="Oliveira J.V."/>
            <person name="Vesth T.C."/>
            <person name="Visser J."/>
            <person name="Yu J.-H."/>
            <person name="Zhou M."/>
            <person name="Andersen M.R."/>
            <person name="Archer D.B."/>
            <person name="Baker S.E."/>
            <person name="Benoit I."/>
            <person name="Brakhage A.A."/>
            <person name="Braus G.H."/>
            <person name="Fischer R."/>
            <person name="Frisvad J.C."/>
            <person name="Goldman G.H."/>
            <person name="Houbraken J."/>
            <person name="Oakley B."/>
            <person name="Pocsi I."/>
            <person name="Scazzocchio C."/>
            <person name="Seiboth B."/>
            <person name="vanKuyk P.A."/>
            <person name="Wortman J."/>
            <person name="Dyer P.S."/>
            <person name="Grigoriev I.V."/>
        </authorList>
    </citation>
    <scope>NUCLEOTIDE SEQUENCE [LARGE SCALE GENOMIC DNA]</scope>
    <source>
        <strain evidence="3">CBS 516.65</strain>
    </source>
</reference>
<feature type="region of interest" description="Disordered" evidence="1">
    <location>
        <begin position="567"/>
        <end position="587"/>
    </location>
</feature>
<protein>
    <submittedName>
        <fullName evidence="2">Uncharacterized protein</fullName>
    </submittedName>
</protein>
<sequence>MKRASISISPFPNHHQLGNNHQETITVKECVSHLKLLAAIAKLRHDISTSDRLFGINDSEAREFSGEKRNLARARIREKRWAVYVSKAVDRFMAWWESCVPVSEGTAEISWTVDTLPPLDVLMVWHSYMLHPRSLLADCMRLSKMGFWTSGLPWEAVESCIEEKTYRYYPGNKAIWHFEAQTGHSWDNLEGPPSKILTCLRCKGKLDAPWTTATSIGCDPDVAFAHCTGFADKSFRVQCPACKFSITHANLQVSYFRHDMKALLKDGTPMPGTLLSLRGTPAEKSNRDSSFPNRLITNGIKVELLQLTDPAERGDNSIESIRNLLERSLKNRRLLRQVNETVLPADLSSAEGIFIRRMMSSYWDNASPFSLDLVGAVIRQGAFIEQMEQLNWIQSPSLLSTLSNLIAKYGVFWDIMVKNPDHVVVPTLDVDLAWHTHQLSPARYYAFSTNRIKNTLVDHDDKVDENKISDAFEWTSKQYEKLTGGKIYSECTCWYCEAIRESHFQSLSSLTSISSSLTARANASSLSTDVQGDTKPHISSHNAVHTLGQASPRASEIKADKLKKNWENARKRNQKASRRLSREPASQGVEIPSQVRIWGVLCDAPQYGSYMRDPGVHGDIYPFDPLYMNVAPGAPGNCVAGIGRESVGRGGCVSAATRDEAPGKHRGGRPGFCQGLGGMDSGGGGMF</sequence>
<dbReference type="InterPro" id="IPR009836">
    <property type="entry name" value="GRDP-like"/>
</dbReference>
<dbReference type="OrthoDB" id="2684236at2759"/>
<dbReference type="Pfam" id="PF07173">
    <property type="entry name" value="GRDP-like"/>
    <property type="match status" value="1"/>
</dbReference>
<accession>A0A1L9V475</accession>
<gene>
    <name evidence="2" type="ORF">ASPGLDRAFT_182230</name>
</gene>
<dbReference type="Proteomes" id="UP000184300">
    <property type="component" value="Unassembled WGS sequence"/>
</dbReference>
<evidence type="ECO:0000313" key="3">
    <source>
        <dbReference type="Proteomes" id="UP000184300"/>
    </source>
</evidence>
<evidence type="ECO:0000256" key="1">
    <source>
        <dbReference type="SAM" id="MobiDB-lite"/>
    </source>
</evidence>
<feature type="compositionally biased region" description="Gly residues" evidence="1">
    <location>
        <begin position="674"/>
        <end position="687"/>
    </location>
</feature>
<dbReference type="PANTHER" id="PTHR34365:SF7">
    <property type="entry name" value="GLYCINE-RICH DOMAIN-CONTAINING PROTEIN 1"/>
    <property type="match status" value="1"/>
</dbReference>
<name>A0A1L9V475_ASPGL</name>
<organism evidence="2 3">
    <name type="scientific">Aspergillus glaucus CBS 516.65</name>
    <dbReference type="NCBI Taxonomy" id="1160497"/>
    <lineage>
        <taxon>Eukaryota</taxon>
        <taxon>Fungi</taxon>
        <taxon>Dikarya</taxon>
        <taxon>Ascomycota</taxon>
        <taxon>Pezizomycotina</taxon>
        <taxon>Eurotiomycetes</taxon>
        <taxon>Eurotiomycetidae</taxon>
        <taxon>Eurotiales</taxon>
        <taxon>Aspergillaceae</taxon>
        <taxon>Aspergillus</taxon>
        <taxon>Aspergillus subgen. Aspergillus</taxon>
    </lineage>
</organism>